<dbReference type="AlphaFoldDB" id="A0A1X1WVB7"/>
<dbReference type="Proteomes" id="UP000193622">
    <property type="component" value="Unassembled WGS sequence"/>
</dbReference>
<reference evidence="1 2" key="1">
    <citation type="submission" date="2016-01" db="EMBL/GenBank/DDBJ databases">
        <title>The new phylogeny of the genus Mycobacterium.</title>
        <authorList>
            <person name="Tarcisio F."/>
            <person name="Conor M."/>
            <person name="Antonella G."/>
            <person name="Elisabetta G."/>
            <person name="Giulia F.S."/>
            <person name="Sara T."/>
            <person name="Anna F."/>
            <person name="Clotilde B."/>
            <person name="Roberto B."/>
            <person name="Veronica D.S."/>
            <person name="Fabio R."/>
            <person name="Monica P."/>
            <person name="Olivier J."/>
            <person name="Enrico T."/>
            <person name="Nicola S."/>
        </authorList>
    </citation>
    <scope>NUCLEOTIDE SEQUENCE [LARGE SCALE GENOMIC DNA]</scope>
    <source>
        <strain evidence="1 2">DSM 45541</strain>
    </source>
</reference>
<evidence type="ECO:0000313" key="2">
    <source>
        <dbReference type="Proteomes" id="UP000193622"/>
    </source>
</evidence>
<evidence type="ECO:0000313" key="1">
    <source>
        <dbReference type="EMBL" id="ORV90524.1"/>
    </source>
</evidence>
<proteinExistence type="predicted"/>
<dbReference type="EMBL" id="LQPC01000020">
    <property type="protein sequence ID" value="ORV90524.1"/>
    <property type="molecule type" value="Genomic_DNA"/>
</dbReference>
<gene>
    <name evidence="1" type="ORF">AWC12_07190</name>
</gene>
<protein>
    <submittedName>
        <fullName evidence="1">Uncharacterized protein</fullName>
    </submittedName>
</protein>
<comment type="caution">
    <text evidence="1">The sequence shown here is derived from an EMBL/GenBank/DDBJ whole genome shotgun (WGS) entry which is preliminary data.</text>
</comment>
<accession>A0A1X1WVB7</accession>
<organism evidence="1 2">
    <name type="scientific">Mycolicibacterium iranicum</name>
    <name type="common">Mycobacterium iranicum</name>
    <dbReference type="NCBI Taxonomy" id="912594"/>
    <lineage>
        <taxon>Bacteria</taxon>
        <taxon>Bacillati</taxon>
        <taxon>Actinomycetota</taxon>
        <taxon>Actinomycetes</taxon>
        <taxon>Mycobacteriales</taxon>
        <taxon>Mycobacteriaceae</taxon>
        <taxon>Mycolicibacterium</taxon>
    </lineage>
</organism>
<name>A0A1X1WVB7_MYCIR</name>
<sequence length="98" mass="11001">MSVGEMHKAISTEDEINFWEAALQEIQRLEVHIRLAVELVVALDELGKDVSAEVVNSIFGDVLHPEEVATRYVEDCRHAQLCPQCGQTLPDDARLMKV</sequence>